<keyword evidence="4" id="KW-0808">Transferase</keyword>
<evidence type="ECO:0000256" key="7">
    <source>
        <dbReference type="ARBA" id="ARBA00022840"/>
    </source>
</evidence>
<evidence type="ECO:0000256" key="4">
    <source>
        <dbReference type="ARBA" id="ARBA00022679"/>
    </source>
</evidence>
<evidence type="ECO:0000313" key="11">
    <source>
        <dbReference type="EMBL" id="TGM29486.1"/>
    </source>
</evidence>
<feature type="domain" description="Membrane-associated sensor" evidence="10">
    <location>
        <begin position="1"/>
        <end position="43"/>
    </location>
</feature>
<evidence type="ECO:0000256" key="5">
    <source>
        <dbReference type="ARBA" id="ARBA00022741"/>
    </source>
</evidence>
<feature type="domain" description="Signal transduction histidine kinase subgroup 2 dimerisation and phosphoacceptor" evidence="9">
    <location>
        <begin position="81"/>
        <end position="156"/>
    </location>
</feature>
<keyword evidence="7" id="KW-0067">ATP-binding</keyword>
<evidence type="ECO:0000256" key="3">
    <source>
        <dbReference type="ARBA" id="ARBA00022553"/>
    </source>
</evidence>
<dbReference type="Proteomes" id="UP000298057">
    <property type="component" value="Unassembled WGS sequence"/>
</dbReference>
<protein>
    <recommendedName>
        <fullName evidence="2">histidine kinase</fullName>
        <ecNumber evidence="2">2.7.13.3</ecNumber>
    </recommendedName>
</protein>
<keyword evidence="6 11" id="KW-0418">Kinase</keyword>
<keyword evidence="8" id="KW-0175">Coiled coil</keyword>
<keyword evidence="3" id="KW-0597">Phosphoprotein</keyword>
<dbReference type="GO" id="GO:0016301">
    <property type="term" value="F:kinase activity"/>
    <property type="evidence" value="ECO:0007669"/>
    <property type="project" value="UniProtKB-KW"/>
</dbReference>
<dbReference type="InterPro" id="IPR036890">
    <property type="entry name" value="HATPase_C_sf"/>
</dbReference>
<evidence type="ECO:0000256" key="6">
    <source>
        <dbReference type="ARBA" id="ARBA00022777"/>
    </source>
</evidence>
<keyword evidence="5" id="KW-0547">Nucleotide-binding</keyword>
<comment type="caution">
    <text evidence="11">The sequence shown here is derived from an EMBL/GenBank/DDBJ whole genome shotgun (WGS) entry which is preliminary data.</text>
</comment>
<dbReference type="EMBL" id="RQGU01000026">
    <property type="protein sequence ID" value="TGM29486.1"/>
    <property type="molecule type" value="Genomic_DNA"/>
</dbReference>
<evidence type="ECO:0000256" key="8">
    <source>
        <dbReference type="SAM" id="Coils"/>
    </source>
</evidence>
<comment type="catalytic activity">
    <reaction evidence="1">
        <text>ATP + protein L-histidine = ADP + protein N-phospho-L-histidine.</text>
        <dbReference type="EC" id="2.7.13.3"/>
    </reaction>
</comment>
<organism evidence="11 12">
    <name type="scientific">Leptospira selangorensis</name>
    <dbReference type="NCBI Taxonomy" id="2484982"/>
    <lineage>
        <taxon>Bacteria</taxon>
        <taxon>Pseudomonadati</taxon>
        <taxon>Spirochaetota</taxon>
        <taxon>Spirochaetia</taxon>
        <taxon>Leptospirales</taxon>
        <taxon>Leptospiraceae</taxon>
        <taxon>Leptospira</taxon>
    </lineage>
</organism>
<dbReference type="InterPro" id="IPR011495">
    <property type="entry name" value="Sig_transdc_His_kin_sub2_dim/P"/>
</dbReference>
<feature type="non-terminal residue" evidence="11">
    <location>
        <position position="1"/>
    </location>
</feature>
<evidence type="ECO:0000256" key="1">
    <source>
        <dbReference type="ARBA" id="ARBA00000085"/>
    </source>
</evidence>
<keyword evidence="12" id="KW-1185">Reference proteome</keyword>
<dbReference type="Pfam" id="PF17159">
    <property type="entry name" value="MASE3"/>
    <property type="match status" value="1"/>
</dbReference>
<evidence type="ECO:0000256" key="2">
    <source>
        <dbReference type="ARBA" id="ARBA00012438"/>
    </source>
</evidence>
<proteinExistence type="predicted"/>
<sequence>FSELVFAVYTSVFDVFNVIGHILKVVSFQMIYKAVFVSAINEPYEKLIHSNALLSKEIQENEEYAKVIQKALKEKENLIGEIFHRTKNSMELVRSLLMIQSSDFPEDKNIQEIVEDTSLKIQTMSLVHDHLYRNKDLSEIQVSDYLRSLSELVKSMYPHLGSSIDIELEANQGVLLLDTAVPLGLIFTELLSNSLKYAFNDVKNGKISIKFKIDGDRSHFEYKDNGVGLPASF</sequence>
<feature type="coiled-coil region" evidence="8">
    <location>
        <begin position="54"/>
        <end position="81"/>
    </location>
</feature>
<dbReference type="PANTHER" id="PTHR41523:SF8">
    <property type="entry name" value="ETHYLENE RESPONSE SENSOR PROTEIN"/>
    <property type="match status" value="1"/>
</dbReference>
<gene>
    <name evidence="11" type="ORF">EHQ82_01515</name>
</gene>
<evidence type="ECO:0000259" key="9">
    <source>
        <dbReference type="Pfam" id="PF07568"/>
    </source>
</evidence>
<dbReference type="Pfam" id="PF07568">
    <property type="entry name" value="HisKA_2"/>
    <property type="match status" value="1"/>
</dbReference>
<dbReference type="PANTHER" id="PTHR41523">
    <property type="entry name" value="TWO-COMPONENT SYSTEM SENSOR PROTEIN"/>
    <property type="match status" value="1"/>
</dbReference>
<accession>A0ABY2NIB7</accession>
<feature type="non-terminal residue" evidence="11">
    <location>
        <position position="233"/>
    </location>
</feature>
<dbReference type="SUPFAM" id="SSF55874">
    <property type="entry name" value="ATPase domain of HSP90 chaperone/DNA topoisomerase II/histidine kinase"/>
    <property type="match status" value="1"/>
</dbReference>
<dbReference type="EC" id="2.7.13.3" evidence="2"/>
<evidence type="ECO:0000259" key="10">
    <source>
        <dbReference type="Pfam" id="PF17159"/>
    </source>
</evidence>
<reference evidence="12" key="1">
    <citation type="journal article" date="2019" name="PLoS Negl. Trop. Dis.">
        <title>Revisiting the worldwide diversity of Leptospira species in the environment.</title>
        <authorList>
            <person name="Vincent A.T."/>
            <person name="Schiettekatte O."/>
            <person name="Bourhy P."/>
            <person name="Veyrier F.J."/>
            <person name="Picardeau M."/>
        </authorList>
    </citation>
    <scope>NUCLEOTIDE SEQUENCE [LARGE SCALE GENOMIC DNA]</scope>
    <source>
        <strain evidence="12">201702406</strain>
    </source>
</reference>
<name>A0ABY2NIB7_9LEPT</name>
<dbReference type="Gene3D" id="3.30.565.10">
    <property type="entry name" value="Histidine kinase-like ATPase, C-terminal domain"/>
    <property type="match status" value="1"/>
</dbReference>
<dbReference type="InterPro" id="IPR033425">
    <property type="entry name" value="MASE3"/>
</dbReference>
<evidence type="ECO:0000313" key="12">
    <source>
        <dbReference type="Proteomes" id="UP000298057"/>
    </source>
</evidence>